<comment type="caution">
    <text evidence="1">The sequence shown here is derived from an EMBL/GenBank/DDBJ whole genome shotgun (WGS) entry which is preliminary data.</text>
</comment>
<reference evidence="1 2" key="1">
    <citation type="journal article" date="2019" name="G3 (Bethesda)">
        <title>Sequencing of a Wild Apple (Malus baccata) Genome Unravels the Differences Between Cultivated and Wild Apple Species Regarding Disease Resistance and Cold Tolerance.</title>
        <authorList>
            <person name="Chen X."/>
        </authorList>
    </citation>
    <scope>NUCLEOTIDE SEQUENCE [LARGE SCALE GENOMIC DNA]</scope>
    <source>
        <strain evidence="2">cv. Shandingzi</strain>
        <tissue evidence="1">Leaves</tissue>
    </source>
</reference>
<protein>
    <submittedName>
        <fullName evidence="1">Uncharacterized protein</fullName>
    </submittedName>
</protein>
<dbReference type="AlphaFoldDB" id="A0A540KSS7"/>
<evidence type="ECO:0000313" key="2">
    <source>
        <dbReference type="Proteomes" id="UP000315295"/>
    </source>
</evidence>
<organism evidence="1 2">
    <name type="scientific">Malus baccata</name>
    <name type="common">Siberian crab apple</name>
    <name type="synonym">Pyrus baccata</name>
    <dbReference type="NCBI Taxonomy" id="106549"/>
    <lineage>
        <taxon>Eukaryota</taxon>
        <taxon>Viridiplantae</taxon>
        <taxon>Streptophyta</taxon>
        <taxon>Embryophyta</taxon>
        <taxon>Tracheophyta</taxon>
        <taxon>Spermatophyta</taxon>
        <taxon>Magnoliopsida</taxon>
        <taxon>eudicotyledons</taxon>
        <taxon>Gunneridae</taxon>
        <taxon>Pentapetalae</taxon>
        <taxon>rosids</taxon>
        <taxon>fabids</taxon>
        <taxon>Rosales</taxon>
        <taxon>Rosaceae</taxon>
        <taxon>Amygdaloideae</taxon>
        <taxon>Maleae</taxon>
        <taxon>Malus</taxon>
    </lineage>
</organism>
<evidence type="ECO:0000313" key="1">
    <source>
        <dbReference type="EMBL" id="TQD77258.1"/>
    </source>
</evidence>
<proteinExistence type="predicted"/>
<dbReference type="Proteomes" id="UP000315295">
    <property type="component" value="Unassembled WGS sequence"/>
</dbReference>
<sequence>MVLEDFKEHKWTPNITVPFNFLKDNRHLKDQIHFVKSCSADQLQFYAGRDQLYTYNLRRRSIEDVEYSQIAEEQLARHSSNLMTLKGMKPEMSSKLIE</sequence>
<keyword evidence="2" id="KW-1185">Reference proteome</keyword>
<gene>
    <name evidence="1" type="ORF">C1H46_037199</name>
</gene>
<accession>A0A540KSS7</accession>
<dbReference type="EMBL" id="VIEB01000974">
    <property type="protein sequence ID" value="TQD77258.1"/>
    <property type="molecule type" value="Genomic_DNA"/>
</dbReference>
<name>A0A540KSS7_MALBA</name>